<dbReference type="Pfam" id="PF02661">
    <property type="entry name" value="Fic"/>
    <property type="match status" value="1"/>
</dbReference>
<reference evidence="4 5" key="1">
    <citation type="submission" date="2012-07" db="EMBL/GenBank/DDBJ databases">
        <title>The Genome Sequence of Bergeyella zoohelcum ATCC 43767.</title>
        <authorList>
            <consortium name="The Broad Institute Genome Sequencing Platform"/>
            <person name="Earl A."/>
            <person name="Ward D."/>
            <person name="Feldgarden M."/>
            <person name="Gevers D."/>
            <person name="Huys G."/>
            <person name="Walker B."/>
            <person name="Young S.K."/>
            <person name="Zeng Q."/>
            <person name="Gargeya S."/>
            <person name="Fitzgerald M."/>
            <person name="Haas B."/>
            <person name="Abouelleil A."/>
            <person name="Alvarado L."/>
            <person name="Arachchi H.M."/>
            <person name="Berlin A.M."/>
            <person name="Chapman S.B."/>
            <person name="Goldberg J."/>
            <person name="Griggs A."/>
            <person name="Gujja S."/>
            <person name="Hansen M."/>
            <person name="Howarth C."/>
            <person name="Imamovic A."/>
            <person name="Larimer J."/>
            <person name="McCowen C."/>
            <person name="Montmayeur A."/>
            <person name="Murphy C."/>
            <person name="Neiman D."/>
            <person name="Pearson M."/>
            <person name="Priest M."/>
            <person name="Roberts A."/>
            <person name="Saif S."/>
            <person name="Shea T."/>
            <person name="Sisk P."/>
            <person name="Sykes S."/>
            <person name="Wortman J."/>
            <person name="Nusbaum C."/>
            <person name="Birren B."/>
        </authorList>
    </citation>
    <scope>NUCLEOTIDE SEQUENCE [LARGE SCALE GENOMIC DNA]</scope>
    <source>
        <strain evidence="4 5">ATCC 43767</strain>
    </source>
</reference>
<protein>
    <recommendedName>
        <fullName evidence="3">Fido domain-containing protein</fullName>
    </recommendedName>
</protein>
<dbReference type="GO" id="GO:0005524">
    <property type="term" value="F:ATP binding"/>
    <property type="evidence" value="ECO:0007669"/>
    <property type="project" value="UniProtKB-KW"/>
</dbReference>
<gene>
    <name evidence="4" type="ORF">HMPREF9699_01448</name>
</gene>
<accession>K1ML70</accession>
<keyword evidence="2" id="KW-0547">Nucleotide-binding</keyword>
<evidence type="ECO:0000256" key="2">
    <source>
        <dbReference type="PIRSR" id="PIRSR640198-2"/>
    </source>
</evidence>
<dbReference type="HOGENOM" id="CLU_2535818_0_0_10"/>
<dbReference type="STRING" id="883096.HMPREF9699_01448"/>
<comment type="caution">
    <text evidence="4">The sequence shown here is derived from an EMBL/GenBank/DDBJ whole genome shotgun (WGS) entry which is preliminary data.</text>
</comment>
<dbReference type="Proteomes" id="UP000006085">
    <property type="component" value="Unassembled WGS sequence"/>
</dbReference>
<keyword evidence="5" id="KW-1185">Reference proteome</keyword>
<feature type="domain" description="Fido" evidence="3">
    <location>
        <begin position="1"/>
        <end position="68"/>
    </location>
</feature>
<dbReference type="InterPro" id="IPR003812">
    <property type="entry name" value="Fido"/>
</dbReference>
<name>K1ML70_9FLAO</name>
<dbReference type="InterPro" id="IPR036597">
    <property type="entry name" value="Fido-like_dom_sf"/>
</dbReference>
<evidence type="ECO:0000256" key="1">
    <source>
        <dbReference type="PIRSR" id="PIRSR640198-1"/>
    </source>
</evidence>
<proteinExistence type="predicted"/>
<sequence length="83" mass="9734">MFHKFFIYLHPFHDGNGRLGRILSNFILAKKGHPLIIITDDKKEKYVEALIASHKHKDTSPIISFFFNTMMERMKNEITGKKT</sequence>
<feature type="binding site" evidence="2">
    <location>
        <begin position="14"/>
        <end position="21"/>
    </location>
    <ligand>
        <name>ATP</name>
        <dbReference type="ChEBI" id="CHEBI:30616"/>
    </ligand>
</feature>
<dbReference type="Gene3D" id="1.10.3290.10">
    <property type="entry name" value="Fido-like domain"/>
    <property type="match status" value="1"/>
</dbReference>
<evidence type="ECO:0000259" key="3">
    <source>
        <dbReference type="PROSITE" id="PS51459"/>
    </source>
</evidence>
<feature type="active site" evidence="1">
    <location>
        <position position="10"/>
    </location>
</feature>
<keyword evidence="2" id="KW-0067">ATP-binding</keyword>
<dbReference type="PANTHER" id="PTHR13504:SF38">
    <property type="entry name" value="FIDO DOMAIN-CONTAINING PROTEIN"/>
    <property type="match status" value="1"/>
</dbReference>
<dbReference type="SUPFAM" id="SSF140931">
    <property type="entry name" value="Fic-like"/>
    <property type="match status" value="1"/>
</dbReference>
<evidence type="ECO:0000313" key="4">
    <source>
        <dbReference type="EMBL" id="EKB56719.1"/>
    </source>
</evidence>
<dbReference type="PANTHER" id="PTHR13504">
    <property type="entry name" value="FIDO DOMAIN-CONTAINING PROTEIN DDB_G0283145"/>
    <property type="match status" value="1"/>
</dbReference>
<dbReference type="EMBL" id="AGYA01000025">
    <property type="protein sequence ID" value="EKB56719.1"/>
    <property type="molecule type" value="Genomic_DNA"/>
</dbReference>
<organism evidence="4 5">
    <name type="scientific">Bergeyella zoohelcum ATCC 43767</name>
    <dbReference type="NCBI Taxonomy" id="883096"/>
    <lineage>
        <taxon>Bacteria</taxon>
        <taxon>Pseudomonadati</taxon>
        <taxon>Bacteroidota</taxon>
        <taxon>Flavobacteriia</taxon>
        <taxon>Flavobacteriales</taxon>
        <taxon>Weeksellaceae</taxon>
        <taxon>Bergeyella</taxon>
    </lineage>
</organism>
<evidence type="ECO:0000313" key="5">
    <source>
        <dbReference type="Proteomes" id="UP000006085"/>
    </source>
</evidence>
<dbReference type="InterPro" id="IPR040198">
    <property type="entry name" value="Fido_containing"/>
</dbReference>
<dbReference type="AlphaFoldDB" id="K1ML70"/>
<dbReference type="PROSITE" id="PS51459">
    <property type="entry name" value="FIDO"/>
    <property type="match status" value="1"/>
</dbReference>
<dbReference type="eggNOG" id="COG3177">
    <property type="taxonomic scope" value="Bacteria"/>
</dbReference>